<dbReference type="PROSITE" id="PS50108">
    <property type="entry name" value="CRIB"/>
    <property type="match status" value="1"/>
</dbReference>
<dbReference type="InterPro" id="IPR044509">
    <property type="entry name" value="RIC2/4"/>
</dbReference>
<feature type="domain" description="CRIB" evidence="2">
    <location>
        <begin position="136"/>
        <end position="149"/>
    </location>
</feature>
<organism evidence="3 4">
    <name type="scientific">Xanthoceras sorbifolium</name>
    <dbReference type="NCBI Taxonomy" id="99658"/>
    <lineage>
        <taxon>Eukaryota</taxon>
        <taxon>Viridiplantae</taxon>
        <taxon>Streptophyta</taxon>
        <taxon>Embryophyta</taxon>
        <taxon>Tracheophyta</taxon>
        <taxon>Spermatophyta</taxon>
        <taxon>Magnoliopsida</taxon>
        <taxon>eudicotyledons</taxon>
        <taxon>Gunneridae</taxon>
        <taxon>Pentapetalae</taxon>
        <taxon>rosids</taxon>
        <taxon>malvids</taxon>
        <taxon>Sapindales</taxon>
        <taxon>Sapindaceae</taxon>
        <taxon>Xanthoceroideae</taxon>
        <taxon>Xanthoceras</taxon>
    </lineage>
</organism>
<sequence>MMRDKMERFVLLPFSIGCVSESSIAVAVHHPQPRRSSPKPPPTSLSLSLSLAPSFIFTYTTLLPIFTYFCVGNGEDDEESLSSHDAESMKNSLRLHAIPKPDISNGFNRLFKGFKNFSQLFDRDEDIEEMEGEMEIGFPTDVKHVTHIGLDGSTTNNNNNNNPIKGWDSFISPDDHQPFTRSTSLPPSVSMDQFQIAMAAQAQAHHPHHHLPLVNTTAAAATTAAST</sequence>
<evidence type="ECO:0000313" key="3">
    <source>
        <dbReference type="EMBL" id="KAH7571358.1"/>
    </source>
</evidence>
<dbReference type="PANTHER" id="PTHR46931:SF6">
    <property type="entry name" value="CRIB DOMAIN-CONTAINING PROTEIN RIC4"/>
    <property type="match status" value="1"/>
</dbReference>
<evidence type="ECO:0000256" key="1">
    <source>
        <dbReference type="SAM" id="MobiDB-lite"/>
    </source>
</evidence>
<comment type="caution">
    <text evidence="3">The sequence shown here is derived from an EMBL/GenBank/DDBJ whole genome shotgun (WGS) entry which is preliminary data.</text>
</comment>
<reference evidence="3 4" key="1">
    <citation type="submission" date="2021-02" db="EMBL/GenBank/DDBJ databases">
        <title>Plant Genome Project.</title>
        <authorList>
            <person name="Zhang R.-G."/>
        </authorList>
    </citation>
    <scope>NUCLEOTIDE SEQUENCE [LARGE SCALE GENOMIC DNA]</scope>
    <source>
        <tissue evidence="3">Leaves</tissue>
    </source>
</reference>
<gene>
    <name evidence="3" type="ORF">JRO89_XS04G0028700</name>
</gene>
<name>A0ABQ8I4A1_9ROSI</name>
<feature type="region of interest" description="Disordered" evidence="1">
    <location>
        <begin position="152"/>
        <end position="184"/>
    </location>
</feature>
<evidence type="ECO:0000313" key="4">
    <source>
        <dbReference type="Proteomes" id="UP000827721"/>
    </source>
</evidence>
<dbReference type="PANTHER" id="PTHR46931">
    <property type="entry name" value="CRIB DOMAIN-CONTAINING PROTEIN RIC2"/>
    <property type="match status" value="1"/>
</dbReference>
<proteinExistence type="predicted"/>
<keyword evidence="4" id="KW-1185">Reference proteome</keyword>
<protein>
    <recommendedName>
        <fullName evidence="2">CRIB domain-containing protein</fullName>
    </recommendedName>
</protein>
<evidence type="ECO:0000259" key="2">
    <source>
        <dbReference type="PROSITE" id="PS50108"/>
    </source>
</evidence>
<dbReference type="EMBL" id="JAFEMO010000004">
    <property type="protein sequence ID" value="KAH7571358.1"/>
    <property type="molecule type" value="Genomic_DNA"/>
</dbReference>
<dbReference type="InterPro" id="IPR000095">
    <property type="entry name" value="CRIB_dom"/>
</dbReference>
<dbReference type="Proteomes" id="UP000827721">
    <property type="component" value="Unassembled WGS sequence"/>
</dbReference>
<accession>A0ABQ8I4A1</accession>